<name>A0ABY7X1N3_9BACL</name>
<accession>A0ABY7X1N3</accession>
<reference evidence="1 2" key="1">
    <citation type="submission" date="2023-02" db="EMBL/GenBank/DDBJ databases">
        <title>A bacterium isolated from plastisphere.</title>
        <authorList>
            <person name="Sun Y."/>
        </authorList>
    </citation>
    <scope>NUCLEOTIDE SEQUENCE [LARGE SCALE GENOMIC DNA]</scope>
    <source>
        <strain evidence="2">a-1</strain>
    </source>
</reference>
<dbReference type="EMBL" id="CP118099">
    <property type="protein sequence ID" value="WDH76678.1"/>
    <property type="molecule type" value="Genomic_DNA"/>
</dbReference>
<sequence length="156" mass="18266">MKLDLHYLMSTESYVLDMESFQMKDEAYYPLEWTFYGAENPTMLLTWDAERDRIRIRFEQYAVFLGTQEEHGMKEDGLWNEHPIVKLSASRLMSFASEKMAIDRVNRNRGMLAHYVIRTIEQEFHVLAYENPTVENLGKVGDTGVTVTEVSDVQEE</sequence>
<keyword evidence="2" id="KW-1185">Reference proteome</keyword>
<dbReference type="RefSeq" id="WP_274357282.1">
    <property type="nucleotide sequence ID" value="NZ_CP118099.1"/>
</dbReference>
<gene>
    <name evidence="1" type="ORF">PTI97_03965</name>
</gene>
<proteinExistence type="predicted"/>
<dbReference type="Proteomes" id="UP001213680">
    <property type="component" value="Chromosome"/>
</dbReference>
<organism evidence="1 2">
    <name type="scientific">Exiguobacterium marinum</name>
    <dbReference type="NCBI Taxonomy" id="273528"/>
    <lineage>
        <taxon>Bacteria</taxon>
        <taxon>Bacillati</taxon>
        <taxon>Bacillota</taxon>
        <taxon>Bacilli</taxon>
        <taxon>Bacillales</taxon>
        <taxon>Bacillales Family XII. Incertae Sedis</taxon>
        <taxon>Exiguobacterium</taxon>
    </lineage>
</organism>
<evidence type="ECO:0000313" key="1">
    <source>
        <dbReference type="EMBL" id="WDH76678.1"/>
    </source>
</evidence>
<evidence type="ECO:0000313" key="2">
    <source>
        <dbReference type="Proteomes" id="UP001213680"/>
    </source>
</evidence>
<protein>
    <submittedName>
        <fullName evidence="1">Uncharacterized protein</fullName>
    </submittedName>
</protein>